<gene>
    <name evidence="2" type="ORF">JL09_g5679</name>
</gene>
<evidence type="ECO:0000313" key="3">
    <source>
        <dbReference type="Proteomes" id="UP000029867"/>
    </source>
</evidence>
<dbReference type="AlphaFoldDB" id="A0A099NTH0"/>
<accession>A0A099NTH0</accession>
<protein>
    <submittedName>
        <fullName evidence="2">Uncharacterized protein</fullName>
    </submittedName>
</protein>
<sequence length="84" mass="9325">MHSEEEKASSTSYKGYSDPELTFSRENIGSEDVLSHIKSIDGGIVDVTGDVDEAMEYAIAAESEDIELSPEEARKLLWKIDLFV</sequence>
<proteinExistence type="predicted"/>
<dbReference type="EMBL" id="JQFK01000899">
    <property type="protein sequence ID" value="KGK35171.1"/>
    <property type="molecule type" value="Genomic_DNA"/>
</dbReference>
<reference evidence="3" key="1">
    <citation type="journal article" date="2014" name="Microb. Cell Fact.">
        <title>Exploiting Issatchenkia orientalis SD108 for succinic acid production.</title>
        <authorList>
            <person name="Xiao H."/>
            <person name="Shao Z."/>
            <person name="Jiang Y."/>
            <person name="Dole S."/>
            <person name="Zhao H."/>
        </authorList>
    </citation>
    <scope>NUCLEOTIDE SEQUENCE [LARGE SCALE GENOMIC DNA]</scope>
    <source>
        <strain evidence="3">SD108</strain>
    </source>
</reference>
<feature type="region of interest" description="Disordered" evidence="1">
    <location>
        <begin position="1"/>
        <end position="21"/>
    </location>
</feature>
<feature type="non-terminal residue" evidence="2">
    <location>
        <position position="84"/>
    </location>
</feature>
<comment type="caution">
    <text evidence="2">The sequence shown here is derived from an EMBL/GenBank/DDBJ whole genome shotgun (WGS) entry which is preliminary data.</text>
</comment>
<evidence type="ECO:0000256" key="1">
    <source>
        <dbReference type="SAM" id="MobiDB-lite"/>
    </source>
</evidence>
<evidence type="ECO:0000313" key="2">
    <source>
        <dbReference type="EMBL" id="KGK35171.1"/>
    </source>
</evidence>
<dbReference type="Proteomes" id="UP000029867">
    <property type="component" value="Unassembled WGS sequence"/>
</dbReference>
<name>A0A099NTH0_PICKU</name>
<dbReference type="VEuPathDB" id="FungiDB:C5L36_0A09340"/>
<dbReference type="HOGENOM" id="CLU_2549147_0_0_1"/>
<organism evidence="2 3">
    <name type="scientific">Pichia kudriavzevii</name>
    <name type="common">Yeast</name>
    <name type="synonym">Issatchenkia orientalis</name>
    <dbReference type="NCBI Taxonomy" id="4909"/>
    <lineage>
        <taxon>Eukaryota</taxon>
        <taxon>Fungi</taxon>
        <taxon>Dikarya</taxon>
        <taxon>Ascomycota</taxon>
        <taxon>Saccharomycotina</taxon>
        <taxon>Pichiomycetes</taxon>
        <taxon>Pichiales</taxon>
        <taxon>Pichiaceae</taxon>
        <taxon>Pichia</taxon>
    </lineage>
</organism>